<reference evidence="6 7" key="2">
    <citation type="journal article" date="2010" name="Stand. Genomic Sci.">
        <title>Complete genome sequence of Chitinophaga pinensis type strain (UQM 2034).</title>
        <authorList>
            <person name="Glavina Del Rio T."/>
            <person name="Abt B."/>
            <person name="Spring S."/>
            <person name="Lapidus A."/>
            <person name="Nolan M."/>
            <person name="Tice H."/>
            <person name="Copeland A."/>
            <person name="Cheng J.F."/>
            <person name="Chen F."/>
            <person name="Bruce D."/>
            <person name="Goodwin L."/>
            <person name="Pitluck S."/>
            <person name="Ivanova N."/>
            <person name="Mavromatis K."/>
            <person name="Mikhailova N."/>
            <person name="Pati A."/>
            <person name="Chen A."/>
            <person name="Palaniappan K."/>
            <person name="Land M."/>
            <person name="Hauser L."/>
            <person name="Chang Y.J."/>
            <person name="Jeffries C.D."/>
            <person name="Chain P."/>
            <person name="Saunders E."/>
            <person name="Detter J.C."/>
            <person name="Brettin T."/>
            <person name="Rohde M."/>
            <person name="Goker M."/>
            <person name="Bristow J."/>
            <person name="Eisen J.A."/>
            <person name="Markowitz V."/>
            <person name="Hugenholtz P."/>
            <person name="Kyrpides N.C."/>
            <person name="Klenk H.P."/>
            <person name="Lucas S."/>
        </authorList>
    </citation>
    <scope>NUCLEOTIDE SEQUENCE [LARGE SCALE GENOMIC DNA]</scope>
    <source>
        <strain evidence="7">ATCC 43595 / DSM 2588 / LMG 13176 / NBRC 15968 / NCIMB 11800 / UQM 2034</strain>
    </source>
</reference>
<dbReference type="OrthoDB" id="9803751at2"/>
<dbReference type="Proteomes" id="UP000002215">
    <property type="component" value="Chromosome"/>
</dbReference>
<evidence type="ECO:0000313" key="7">
    <source>
        <dbReference type="Proteomes" id="UP000002215"/>
    </source>
</evidence>
<evidence type="ECO:0000256" key="4">
    <source>
        <dbReference type="ARBA" id="ARBA00022837"/>
    </source>
</evidence>
<protein>
    <submittedName>
        <fullName evidence="6">Sulfatase</fullName>
    </submittedName>
</protein>
<dbReference type="Gene3D" id="3.30.1120.10">
    <property type="match status" value="1"/>
</dbReference>
<dbReference type="InterPro" id="IPR017850">
    <property type="entry name" value="Alkaline_phosphatase_core_sf"/>
</dbReference>
<dbReference type="InterPro" id="IPR050738">
    <property type="entry name" value="Sulfatase"/>
</dbReference>
<dbReference type="AlphaFoldDB" id="A0A979G3T6"/>
<dbReference type="CDD" id="cd16025">
    <property type="entry name" value="PAS_like"/>
    <property type="match status" value="1"/>
</dbReference>
<evidence type="ECO:0000256" key="2">
    <source>
        <dbReference type="ARBA" id="ARBA00022723"/>
    </source>
</evidence>
<evidence type="ECO:0000256" key="1">
    <source>
        <dbReference type="ARBA" id="ARBA00008779"/>
    </source>
</evidence>
<dbReference type="PROSITE" id="PS51257">
    <property type="entry name" value="PROKAR_LIPOPROTEIN"/>
    <property type="match status" value="1"/>
</dbReference>
<dbReference type="InterPro" id="IPR000917">
    <property type="entry name" value="Sulfatase_N"/>
</dbReference>
<dbReference type="FunFam" id="3.40.720.10:FF:000047">
    <property type="entry name" value="Arylsulfatase"/>
    <property type="match status" value="1"/>
</dbReference>
<comment type="similarity">
    <text evidence="1">Belongs to the sulfatase family.</text>
</comment>
<sequence>MKARNVLLSSLIILSSCTGSRKNNKTTVSKDERPNIVLILADDLGYSDLGCYGGEIQTPNLDYLAANGLRFRHFYNTSRCCPSRASLLTGLYNQQAGIGEMTTARAEAGYRGYITENTVTLAEVLKDAGYHTAMSGKWHVSNTVEQSTPAAQLKWLNHQASHPYFSPVEQYPVNRGFEKYYGNIFGVVDYFDPFSLVNGTTPVESVPKDYYHTDAINDTAVSYVRALSKEDKPFFLYVAHTAPHWPLQALPEDIKKYEQTYKGGWDVIREARYKRMVAQGLIDPKTTPLSPRINNQLSWDKNPDKDWDARAMAVHAAMVDRMDQGIGRLIQTLRETGKLDNTIIIFLSDNGASPENCMRYGPGFDRPGQTRDGKEISYPVKKDVLPGPQTTFASIGERWANVVNTPYQYAKAQSYEGGVRTPMIAYWPKGIKAKGAYADQLAHVMDFMPTFLNVAKASYPQTYKGHSITPSTGVSLLPAFEGKQEPGHDVLYNEHFNARYVRAGDWKLVSLSGDSTWHLYKINQDETELNDLAAQHPDVVARMTAQWRQWANTHNVFPKPGKK</sequence>
<evidence type="ECO:0000313" key="6">
    <source>
        <dbReference type="EMBL" id="ACU60329.1"/>
    </source>
</evidence>
<evidence type="ECO:0000259" key="5">
    <source>
        <dbReference type="Pfam" id="PF00884"/>
    </source>
</evidence>
<keyword evidence="3" id="KW-0378">Hydrolase</keyword>
<keyword evidence="2" id="KW-0479">Metal-binding</keyword>
<dbReference type="EMBL" id="CP001699">
    <property type="protein sequence ID" value="ACU60329.1"/>
    <property type="molecule type" value="Genomic_DNA"/>
</dbReference>
<accession>A0A979G3T6</accession>
<feature type="domain" description="Sulfatase N-terminal" evidence="5">
    <location>
        <begin position="34"/>
        <end position="455"/>
    </location>
</feature>
<proteinExistence type="inferred from homology"/>
<organism evidence="6 7">
    <name type="scientific">Chitinophaga pinensis (strain ATCC 43595 / DSM 2588 / LMG 13176 / NBRC 15968 / NCIMB 11800 / UQM 2034)</name>
    <dbReference type="NCBI Taxonomy" id="485918"/>
    <lineage>
        <taxon>Bacteria</taxon>
        <taxon>Pseudomonadati</taxon>
        <taxon>Bacteroidota</taxon>
        <taxon>Chitinophagia</taxon>
        <taxon>Chitinophagales</taxon>
        <taxon>Chitinophagaceae</taxon>
        <taxon>Chitinophaga</taxon>
    </lineage>
</organism>
<dbReference type="PANTHER" id="PTHR42693">
    <property type="entry name" value="ARYLSULFATASE FAMILY MEMBER"/>
    <property type="match status" value="1"/>
</dbReference>
<dbReference type="PANTHER" id="PTHR42693:SF53">
    <property type="entry name" value="ENDO-4-O-SULFATASE"/>
    <property type="match status" value="1"/>
</dbReference>
<reference evidence="7" key="1">
    <citation type="submission" date="2009-08" db="EMBL/GenBank/DDBJ databases">
        <title>The complete genome of Chitinophaga pinensis DSM 2588.</title>
        <authorList>
            <consortium name="US DOE Joint Genome Institute (JGI-PGF)"/>
            <person name="Lucas S."/>
            <person name="Copeland A."/>
            <person name="Lapidus A."/>
            <person name="Glavina del Rio T."/>
            <person name="Dalin E."/>
            <person name="Tice H."/>
            <person name="Bruce D."/>
            <person name="Goodwin L."/>
            <person name="Pitluck S."/>
            <person name="Kyrpides N."/>
            <person name="Mavromatis K."/>
            <person name="Ivanova N."/>
            <person name="Mikhailova N."/>
            <person name="Sims D."/>
            <person name="Meinche L."/>
            <person name="Brettin T."/>
            <person name="Detter J.C."/>
            <person name="Han C."/>
            <person name="Larimer F."/>
            <person name="Land M."/>
            <person name="Hauser L."/>
            <person name="Markowitz V."/>
            <person name="Cheng J.-F."/>
            <person name="Hugenholtz P."/>
            <person name="Woyke T."/>
            <person name="Wu D."/>
            <person name="Spring S."/>
            <person name="Klenk H.-P."/>
            <person name="Eisen J.A."/>
        </authorList>
    </citation>
    <scope>NUCLEOTIDE SEQUENCE [LARGE SCALE GENOMIC DNA]</scope>
    <source>
        <strain evidence="7">ATCC 43595 / DSM 2588 / LMG 13176 / NBRC 15968 / NCIMB 11800 / UQM 2034</strain>
    </source>
</reference>
<keyword evidence="4" id="KW-0106">Calcium</keyword>
<dbReference type="Pfam" id="PF00884">
    <property type="entry name" value="Sulfatase"/>
    <property type="match status" value="1"/>
</dbReference>
<dbReference type="Gene3D" id="3.40.720.10">
    <property type="entry name" value="Alkaline Phosphatase, subunit A"/>
    <property type="match status" value="1"/>
</dbReference>
<gene>
    <name evidence="6" type="ordered locus">Cpin_2850</name>
</gene>
<dbReference type="RefSeq" id="WP_012790505.1">
    <property type="nucleotide sequence ID" value="NC_013132.1"/>
</dbReference>
<dbReference type="GO" id="GO:0046872">
    <property type="term" value="F:metal ion binding"/>
    <property type="evidence" value="ECO:0007669"/>
    <property type="project" value="UniProtKB-KW"/>
</dbReference>
<dbReference type="InterPro" id="IPR024607">
    <property type="entry name" value="Sulfatase_CS"/>
</dbReference>
<dbReference type="KEGG" id="cpi:Cpin_2850"/>
<dbReference type="GO" id="GO:0004065">
    <property type="term" value="F:arylsulfatase activity"/>
    <property type="evidence" value="ECO:0007669"/>
    <property type="project" value="TreeGrafter"/>
</dbReference>
<dbReference type="SUPFAM" id="SSF53649">
    <property type="entry name" value="Alkaline phosphatase-like"/>
    <property type="match status" value="1"/>
</dbReference>
<dbReference type="PROSITE" id="PS00149">
    <property type="entry name" value="SULFATASE_2"/>
    <property type="match status" value="1"/>
</dbReference>
<evidence type="ECO:0000256" key="3">
    <source>
        <dbReference type="ARBA" id="ARBA00022801"/>
    </source>
</evidence>
<name>A0A979G3T6_CHIPD</name>